<dbReference type="InterPro" id="IPR050399">
    <property type="entry name" value="HPr"/>
</dbReference>
<dbReference type="NCBIfam" id="TIGR01003">
    <property type="entry name" value="PTS_HPr_family"/>
    <property type="match status" value="1"/>
</dbReference>
<dbReference type="Pfam" id="PF00381">
    <property type="entry name" value="PTS-HPr"/>
    <property type="match status" value="1"/>
</dbReference>
<organism evidence="6">
    <name type="scientific">Caldithrix abyssi</name>
    <dbReference type="NCBI Taxonomy" id="187145"/>
    <lineage>
        <taxon>Bacteria</taxon>
        <taxon>Pseudomonadati</taxon>
        <taxon>Calditrichota</taxon>
        <taxon>Calditrichia</taxon>
        <taxon>Calditrichales</taxon>
        <taxon>Calditrichaceae</taxon>
        <taxon>Caldithrix</taxon>
    </lineage>
</organism>
<evidence type="ECO:0000256" key="2">
    <source>
        <dbReference type="ARBA" id="ARBA00010736"/>
    </source>
</evidence>
<evidence type="ECO:0000256" key="4">
    <source>
        <dbReference type="ARBA" id="ARBA00022683"/>
    </source>
</evidence>
<dbReference type="PROSITE" id="PS00369">
    <property type="entry name" value="PTS_HPR_HIS"/>
    <property type="match status" value="1"/>
</dbReference>
<dbReference type="InterPro" id="IPR000032">
    <property type="entry name" value="HPr-like"/>
</dbReference>
<dbReference type="GO" id="GO:0005737">
    <property type="term" value="C:cytoplasm"/>
    <property type="evidence" value="ECO:0007669"/>
    <property type="project" value="UniProtKB-SubCell"/>
</dbReference>
<name>A0A7V1LNN6_CALAY</name>
<dbReference type="InterPro" id="IPR001020">
    <property type="entry name" value="PTS_HPr_His_P_site"/>
</dbReference>
<dbReference type="InterPro" id="IPR035895">
    <property type="entry name" value="HPr-like_sf"/>
</dbReference>
<comment type="similarity">
    <text evidence="2">Belongs to the HPr family.</text>
</comment>
<dbReference type="EMBL" id="DRLD01000310">
    <property type="protein sequence ID" value="HED11245.1"/>
    <property type="molecule type" value="Genomic_DNA"/>
</dbReference>
<evidence type="ECO:0000256" key="1">
    <source>
        <dbReference type="ARBA" id="ARBA00004496"/>
    </source>
</evidence>
<dbReference type="PROSITE" id="PS51350">
    <property type="entry name" value="PTS_HPR_DOM"/>
    <property type="match status" value="1"/>
</dbReference>
<accession>A0A7V1LNN6</accession>
<keyword evidence="4" id="KW-0598">Phosphotransferase system</keyword>
<sequence length="88" mass="9819">MIEEVLPILNKHGLHARPAARLVKTAGQFKSNVKLFKDGLEVNAKSIMGVMMLAAEPGSEVLLQIEGDDEQEAFNALKELFEKKFHEE</sequence>
<keyword evidence="3" id="KW-0963">Cytoplasm</keyword>
<dbReference type="AlphaFoldDB" id="A0A7V1LNN6"/>
<dbReference type="SUPFAM" id="SSF55594">
    <property type="entry name" value="HPr-like"/>
    <property type="match status" value="1"/>
</dbReference>
<comment type="caution">
    <text evidence="6">The sequence shown here is derived from an EMBL/GenBank/DDBJ whole genome shotgun (WGS) entry which is preliminary data.</text>
</comment>
<dbReference type="PANTHER" id="PTHR33705">
    <property type="entry name" value="PHOSPHOCARRIER PROTEIN HPR"/>
    <property type="match status" value="1"/>
</dbReference>
<dbReference type="PANTHER" id="PTHR33705:SF2">
    <property type="entry name" value="PHOSPHOCARRIER PROTEIN NPR"/>
    <property type="match status" value="1"/>
</dbReference>
<dbReference type="PRINTS" id="PR00107">
    <property type="entry name" value="PHOSPHOCPHPR"/>
</dbReference>
<feature type="domain" description="HPr" evidence="5">
    <location>
        <begin position="1"/>
        <end position="88"/>
    </location>
</feature>
<evidence type="ECO:0000313" key="6">
    <source>
        <dbReference type="EMBL" id="HED11245.1"/>
    </source>
</evidence>
<proteinExistence type="inferred from homology"/>
<evidence type="ECO:0000259" key="5">
    <source>
        <dbReference type="PROSITE" id="PS51350"/>
    </source>
</evidence>
<comment type="subcellular location">
    <subcellularLocation>
        <location evidence="1">Cytoplasm</location>
    </subcellularLocation>
</comment>
<reference evidence="6" key="1">
    <citation type="journal article" date="2020" name="mSystems">
        <title>Genome- and Community-Level Interaction Insights into Carbon Utilization and Element Cycling Functions of Hydrothermarchaeota in Hydrothermal Sediment.</title>
        <authorList>
            <person name="Zhou Z."/>
            <person name="Liu Y."/>
            <person name="Xu W."/>
            <person name="Pan J."/>
            <person name="Luo Z.H."/>
            <person name="Li M."/>
        </authorList>
    </citation>
    <scope>NUCLEOTIDE SEQUENCE [LARGE SCALE GENOMIC DNA]</scope>
    <source>
        <strain evidence="6">HyVt-456</strain>
    </source>
</reference>
<evidence type="ECO:0000256" key="3">
    <source>
        <dbReference type="ARBA" id="ARBA00022490"/>
    </source>
</evidence>
<dbReference type="GO" id="GO:0009401">
    <property type="term" value="P:phosphoenolpyruvate-dependent sugar phosphotransferase system"/>
    <property type="evidence" value="ECO:0007669"/>
    <property type="project" value="UniProtKB-KW"/>
</dbReference>
<dbReference type="CDD" id="cd00367">
    <property type="entry name" value="PTS-HPr_like"/>
    <property type="match status" value="1"/>
</dbReference>
<gene>
    <name evidence="6" type="ORF">ENJ10_11205</name>
</gene>
<dbReference type="Gene3D" id="3.30.1340.10">
    <property type="entry name" value="HPr-like"/>
    <property type="match status" value="1"/>
</dbReference>
<dbReference type="Proteomes" id="UP000886005">
    <property type="component" value="Unassembled WGS sequence"/>
</dbReference>
<protein>
    <submittedName>
        <fullName evidence="6">HPr family phosphocarrier protein</fullName>
    </submittedName>
</protein>